<dbReference type="STRING" id="667725.A0A0L0G905"/>
<dbReference type="InterPro" id="IPR029058">
    <property type="entry name" value="AB_hydrolase_fold"/>
</dbReference>
<evidence type="ECO:0000313" key="2">
    <source>
        <dbReference type="Proteomes" id="UP000054560"/>
    </source>
</evidence>
<dbReference type="RefSeq" id="XP_014159263.1">
    <property type="nucleotide sequence ID" value="XM_014303788.1"/>
</dbReference>
<dbReference type="SUPFAM" id="SSF53474">
    <property type="entry name" value="alpha/beta-Hydrolases"/>
    <property type="match status" value="1"/>
</dbReference>
<reference evidence="1 2" key="1">
    <citation type="submission" date="2011-02" db="EMBL/GenBank/DDBJ databases">
        <title>The Genome Sequence of Sphaeroforma arctica JP610.</title>
        <authorList>
            <consortium name="The Broad Institute Genome Sequencing Platform"/>
            <person name="Russ C."/>
            <person name="Cuomo C."/>
            <person name="Young S.K."/>
            <person name="Zeng Q."/>
            <person name="Gargeya S."/>
            <person name="Alvarado L."/>
            <person name="Berlin A."/>
            <person name="Chapman S.B."/>
            <person name="Chen Z."/>
            <person name="Freedman E."/>
            <person name="Gellesch M."/>
            <person name="Goldberg J."/>
            <person name="Griggs A."/>
            <person name="Gujja S."/>
            <person name="Heilman E."/>
            <person name="Heiman D."/>
            <person name="Howarth C."/>
            <person name="Mehta T."/>
            <person name="Neiman D."/>
            <person name="Pearson M."/>
            <person name="Roberts A."/>
            <person name="Saif S."/>
            <person name="Shea T."/>
            <person name="Shenoy N."/>
            <person name="Sisk P."/>
            <person name="Stolte C."/>
            <person name="Sykes S."/>
            <person name="White J."/>
            <person name="Yandava C."/>
            <person name="Burger G."/>
            <person name="Gray M.W."/>
            <person name="Holland P.W.H."/>
            <person name="King N."/>
            <person name="Lang F.B.F."/>
            <person name="Roger A.J."/>
            <person name="Ruiz-Trillo I."/>
            <person name="Haas B."/>
            <person name="Nusbaum C."/>
            <person name="Birren B."/>
        </authorList>
    </citation>
    <scope>NUCLEOTIDE SEQUENCE [LARGE SCALE GENOMIC DNA]</scope>
    <source>
        <strain evidence="1 2">JP610</strain>
    </source>
</reference>
<organism evidence="1 2">
    <name type="scientific">Sphaeroforma arctica JP610</name>
    <dbReference type="NCBI Taxonomy" id="667725"/>
    <lineage>
        <taxon>Eukaryota</taxon>
        <taxon>Ichthyosporea</taxon>
        <taxon>Ichthyophonida</taxon>
        <taxon>Sphaeroforma</taxon>
    </lineage>
</organism>
<dbReference type="EMBL" id="KQ241706">
    <property type="protein sequence ID" value="KNC85361.1"/>
    <property type="molecule type" value="Genomic_DNA"/>
</dbReference>
<dbReference type="GeneID" id="25902957"/>
<protein>
    <submittedName>
        <fullName evidence="1">Uncharacterized protein</fullName>
    </submittedName>
</protein>
<proteinExistence type="predicted"/>
<keyword evidence="2" id="KW-1185">Reference proteome</keyword>
<evidence type="ECO:0000313" key="1">
    <source>
        <dbReference type="EMBL" id="KNC85361.1"/>
    </source>
</evidence>
<dbReference type="OrthoDB" id="155976at2759"/>
<name>A0A0L0G905_9EUKA</name>
<accession>A0A0L0G905</accession>
<gene>
    <name evidence="1" type="ORF">SARC_02453</name>
</gene>
<dbReference type="Gene3D" id="3.40.50.1820">
    <property type="entry name" value="alpha/beta hydrolase"/>
    <property type="match status" value="1"/>
</dbReference>
<sequence length="104" mass="12120">MPWESTIFGFYTCNSPNNIVPMERQPVYRNDAFGLRTLHENGRLHLKPVYGLEHNDWIHNTEFVINNIIPLMCAIIAFREPEGRFSRRLMCGLPVSTEQMNPSK</sequence>
<dbReference type="AlphaFoldDB" id="A0A0L0G905"/>
<dbReference type="Pfam" id="PF02089">
    <property type="entry name" value="Palm_thioest"/>
    <property type="match status" value="1"/>
</dbReference>
<dbReference type="Proteomes" id="UP000054560">
    <property type="component" value="Unassembled WGS sequence"/>
</dbReference>